<dbReference type="EMBL" id="CP102290">
    <property type="protein sequence ID" value="UWP59888.1"/>
    <property type="molecule type" value="Genomic_DNA"/>
</dbReference>
<protein>
    <submittedName>
        <fullName evidence="1">Stage III sporulation protein AB</fullName>
    </submittedName>
</protein>
<keyword evidence="2" id="KW-1185">Reference proteome</keyword>
<gene>
    <name evidence="1" type="ORF">NQ502_02150</name>
</gene>
<evidence type="ECO:0000313" key="2">
    <source>
        <dbReference type="Proteomes" id="UP001060164"/>
    </source>
</evidence>
<sequence length="171" mass="19281">MIKMIGIAAVVFSCCSLGLLKSADMKKRLLQLREWQRLVMLLEHEITFNVTLPEAIRTVGSRAKEPFAGFLKSLCEQLDSYTGRSFSEIFVREATKHLEGSSLQSSDIRELCQLADMMGNASKQMQKQILEHYLEELALVIHNLQAQLPEKQRLFRSLGILGGAFLGILLL</sequence>
<organism evidence="1 2">
    <name type="scientific">Ruminococcus gauvreauii</name>
    <dbReference type="NCBI Taxonomy" id="438033"/>
    <lineage>
        <taxon>Bacteria</taxon>
        <taxon>Bacillati</taxon>
        <taxon>Bacillota</taxon>
        <taxon>Clostridia</taxon>
        <taxon>Eubacteriales</taxon>
        <taxon>Oscillospiraceae</taxon>
        <taxon>Ruminococcus</taxon>
    </lineage>
</organism>
<proteinExistence type="predicted"/>
<reference evidence="1" key="1">
    <citation type="journal article" date="2022" name="Cell">
        <title>Design, construction, and in vivo augmentation of a complex gut microbiome.</title>
        <authorList>
            <person name="Cheng A.G."/>
            <person name="Ho P.Y."/>
            <person name="Aranda-Diaz A."/>
            <person name="Jain S."/>
            <person name="Yu F.B."/>
            <person name="Meng X."/>
            <person name="Wang M."/>
            <person name="Iakiviak M."/>
            <person name="Nagashima K."/>
            <person name="Zhao A."/>
            <person name="Murugkar P."/>
            <person name="Patil A."/>
            <person name="Atabakhsh K."/>
            <person name="Weakley A."/>
            <person name="Yan J."/>
            <person name="Brumbaugh A.R."/>
            <person name="Higginbottom S."/>
            <person name="Dimas A."/>
            <person name="Shiver A.L."/>
            <person name="Deutschbauer A."/>
            <person name="Neff N."/>
            <person name="Sonnenburg J.L."/>
            <person name="Huang K.C."/>
            <person name="Fischbach M.A."/>
        </authorList>
    </citation>
    <scope>NUCLEOTIDE SEQUENCE</scope>
    <source>
        <strain evidence="1">DSM 19829</strain>
    </source>
</reference>
<dbReference type="RefSeq" id="WP_028528064.1">
    <property type="nucleotide sequence ID" value="NZ_CABLBR010000007.1"/>
</dbReference>
<dbReference type="InterPro" id="IPR014198">
    <property type="entry name" value="Spore_III_AB"/>
</dbReference>
<accession>A0ABY5VIL6</accession>
<dbReference type="Proteomes" id="UP001060164">
    <property type="component" value="Chromosome"/>
</dbReference>
<dbReference type="Pfam" id="PF09548">
    <property type="entry name" value="Spore_III_AB"/>
    <property type="match status" value="1"/>
</dbReference>
<evidence type="ECO:0000313" key="1">
    <source>
        <dbReference type="EMBL" id="UWP59888.1"/>
    </source>
</evidence>
<name>A0ABY5VIL6_9FIRM</name>